<gene>
    <name evidence="1" type="ORF">D5086_010189</name>
</gene>
<accession>A0ACC4C9S7</accession>
<reference evidence="1 2" key="1">
    <citation type="journal article" date="2024" name="Plant Biotechnol. J.">
        <title>Genome and CRISPR/Cas9 system of a widespread forest tree (Populus alba) in the world.</title>
        <authorList>
            <person name="Liu Y.J."/>
            <person name="Jiang P.F."/>
            <person name="Han X.M."/>
            <person name="Li X.Y."/>
            <person name="Wang H.M."/>
            <person name="Wang Y.J."/>
            <person name="Wang X.X."/>
            <person name="Zeng Q.Y."/>
        </authorList>
    </citation>
    <scope>NUCLEOTIDE SEQUENCE [LARGE SCALE GENOMIC DNA]</scope>
    <source>
        <strain evidence="2">cv. PAL-ZL1</strain>
    </source>
</reference>
<organism evidence="1 2">
    <name type="scientific">Populus alba</name>
    <name type="common">White poplar</name>
    <dbReference type="NCBI Taxonomy" id="43335"/>
    <lineage>
        <taxon>Eukaryota</taxon>
        <taxon>Viridiplantae</taxon>
        <taxon>Streptophyta</taxon>
        <taxon>Embryophyta</taxon>
        <taxon>Tracheophyta</taxon>
        <taxon>Spermatophyta</taxon>
        <taxon>Magnoliopsida</taxon>
        <taxon>eudicotyledons</taxon>
        <taxon>Gunneridae</taxon>
        <taxon>Pentapetalae</taxon>
        <taxon>rosids</taxon>
        <taxon>fabids</taxon>
        <taxon>Malpighiales</taxon>
        <taxon>Salicaceae</taxon>
        <taxon>Saliceae</taxon>
        <taxon>Populus</taxon>
    </lineage>
</organism>
<keyword evidence="2" id="KW-1185">Reference proteome</keyword>
<sequence length="71" mass="7897">MNKRKGSHDLATVPWSRAGASQVVRLKRKAFEAELGVGVGTWHISSPLKAPALQQINFHEMVTHDENDSLF</sequence>
<name>A0ACC4C9S7_POPAL</name>
<evidence type="ECO:0000313" key="1">
    <source>
        <dbReference type="EMBL" id="KAL3591549.1"/>
    </source>
</evidence>
<dbReference type="EMBL" id="RCHU02000005">
    <property type="protein sequence ID" value="KAL3591549.1"/>
    <property type="molecule type" value="Genomic_DNA"/>
</dbReference>
<evidence type="ECO:0000313" key="2">
    <source>
        <dbReference type="Proteomes" id="UP000309997"/>
    </source>
</evidence>
<proteinExistence type="predicted"/>
<dbReference type="Proteomes" id="UP000309997">
    <property type="component" value="Unassembled WGS sequence"/>
</dbReference>
<protein>
    <submittedName>
        <fullName evidence="1">Uncharacterized protein</fullName>
    </submittedName>
</protein>
<comment type="caution">
    <text evidence="1">The sequence shown here is derived from an EMBL/GenBank/DDBJ whole genome shotgun (WGS) entry which is preliminary data.</text>
</comment>